<comment type="subcellular location">
    <subcellularLocation>
        <location evidence="11">Endomembrane system</location>
        <topology evidence="11">Single-pass type II membrane protein</topology>
    </subcellularLocation>
    <subcellularLocation>
        <location evidence="1">Golgi apparatus membrane</location>
    </subcellularLocation>
</comment>
<dbReference type="InterPro" id="IPR000863">
    <property type="entry name" value="Sulfotransferase_dom"/>
</dbReference>
<dbReference type="GO" id="GO:0000139">
    <property type="term" value="C:Golgi membrane"/>
    <property type="evidence" value="ECO:0007669"/>
    <property type="project" value="UniProtKB-SubCell"/>
</dbReference>
<feature type="domain" description="Sulfotransferase" evidence="16">
    <location>
        <begin position="111"/>
        <end position="346"/>
    </location>
</feature>
<evidence type="ECO:0000256" key="10">
    <source>
        <dbReference type="ARBA" id="ARBA00023180"/>
    </source>
</evidence>
<dbReference type="InterPro" id="IPR027417">
    <property type="entry name" value="P-loop_NTPase"/>
</dbReference>
<evidence type="ECO:0000256" key="1">
    <source>
        <dbReference type="ARBA" id="ARBA00004394"/>
    </source>
</evidence>
<dbReference type="FunFam" id="3.40.50.300:FF:000194">
    <property type="entry name" value="Sulfotransferase"/>
    <property type="match status" value="1"/>
</dbReference>
<evidence type="ECO:0000256" key="3">
    <source>
        <dbReference type="ARBA" id="ARBA00022679"/>
    </source>
</evidence>
<keyword evidence="4 15" id="KW-0812">Transmembrane</keyword>
<evidence type="ECO:0000256" key="6">
    <source>
        <dbReference type="ARBA" id="ARBA00022989"/>
    </source>
</evidence>
<comment type="caution">
    <text evidence="17">The sequence shown here is derived from an EMBL/GenBank/DDBJ whole genome shotgun (WGS) entry which is preliminary data.</text>
</comment>
<feature type="binding site" evidence="13">
    <location>
        <position position="201"/>
    </location>
    <ligand>
        <name>3'-phosphoadenylyl sulfate</name>
        <dbReference type="ChEBI" id="CHEBI:58339"/>
    </ligand>
</feature>
<keyword evidence="6 15" id="KW-1133">Transmembrane helix</keyword>
<feature type="binding site" evidence="13">
    <location>
        <begin position="326"/>
        <end position="330"/>
    </location>
    <ligand>
        <name>3'-phosphoadenylyl sulfate</name>
        <dbReference type="ChEBI" id="CHEBI:58339"/>
    </ligand>
</feature>
<evidence type="ECO:0000256" key="2">
    <source>
        <dbReference type="ARBA" id="ARBA00005771"/>
    </source>
</evidence>
<evidence type="ECO:0000313" key="17">
    <source>
        <dbReference type="EMBL" id="KAL0279523.1"/>
    </source>
</evidence>
<feature type="binding site" evidence="13">
    <location>
        <begin position="120"/>
        <end position="124"/>
    </location>
    <ligand>
        <name>3'-phosphoadenylyl sulfate</name>
        <dbReference type="ChEBI" id="CHEBI:58339"/>
    </ligand>
</feature>
<keyword evidence="3" id="KW-0808">Transferase</keyword>
<keyword evidence="9 14" id="KW-1015">Disulfide bond</keyword>
<feature type="disulfide bond" evidence="14">
    <location>
        <begin position="309"/>
        <end position="321"/>
    </location>
</feature>
<evidence type="ECO:0000256" key="13">
    <source>
        <dbReference type="PIRSR" id="PIRSR637359-2"/>
    </source>
</evidence>
<dbReference type="EMBL" id="JARGDH010000001">
    <property type="protein sequence ID" value="KAL0279523.1"/>
    <property type="molecule type" value="Genomic_DNA"/>
</dbReference>
<evidence type="ECO:0000256" key="11">
    <source>
        <dbReference type="ARBA" id="ARBA00060399"/>
    </source>
</evidence>
<feature type="active site" description="For sulfotransferase activity" evidence="12">
    <location>
        <position position="120"/>
    </location>
</feature>
<dbReference type="GO" id="GO:0008467">
    <property type="term" value="F:[heparan sulfate]-glucosamine 3-sulfotransferase activity"/>
    <property type="evidence" value="ECO:0007669"/>
    <property type="project" value="TreeGrafter"/>
</dbReference>
<dbReference type="Gene3D" id="3.40.50.300">
    <property type="entry name" value="P-loop containing nucleotide triphosphate hydrolases"/>
    <property type="match status" value="1"/>
</dbReference>
<sequence length="363" mass="42004">MLKHKTAKYLFTCILVGLCLITLYFSIILNSCIFGNLKRILRNPVNDVNILFPEGPAGFQYVRKAGDVQTVVRVVPLNWQQEFDLMKNSSELIPKYRFLRHQGLTPSRKLPDALIIGVKKGGTRALLEFVRLHPDVRAAGSEVHFFDKFYKKGFHWYRHHMPPTLEGQVTMEKTPSYFITKEVPKRVHIMNPATRLIVVVRDPVTRAISDYAQAASKKSEMKKFEELAFVNGTDGVVDTSWGPVKIGIYARYLDRWLRYFPSNQLLFVSGERLIADPAAEMVRVQDFLNLKRVVTEKYFYFNTTKGFPCLLKSEGRSSPHCLGKTKGRNHPRIDPYALQRLRDFYRPFNLKFYQMTGINFGWP</sequence>
<keyword evidence="10" id="KW-0325">Glycoprotein</keyword>
<organism evidence="17">
    <name type="scientific">Menopon gallinae</name>
    <name type="common">poultry shaft louse</name>
    <dbReference type="NCBI Taxonomy" id="328185"/>
    <lineage>
        <taxon>Eukaryota</taxon>
        <taxon>Metazoa</taxon>
        <taxon>Ecdysozoa</taxon>
        <taxon>Arthropoda</taxon>
        <taxon>Hexapoda</taxon>
        <taxon>Insecta</taxon>
        <taxon>Pterygota</taxon>
        <taxon>Neoptera</taxon>
        <taxon>Paraneoptera</taxon>
        <taxon>Psocodea</taxon>
        <taxon>Troctomorpha</taxon>
        <taxon>Phthiraptera</taxon>
        <taxon>Amblycera</taxon>
        <taxon>Menoponidae</taxon>
        <taxon>Menopon</taxon>
    </lineage>
</organism>
<dbReference type="PANTHER" id="PTHR10605:SF72">
    <property type="entry name" value="HEPARAN SULFATE 3-O SULFOTRANSFERASE-B, ISOFORM A"/>
    <property type="match status" value="1"/>
</dbReference>
<feature type="binding site" evidence="13">
    <location>
        <position position="209"/>
    </location>
    <ligand>
        <name>3'-phosphoadenylyl sulfate</name>
        <dbReference type="ChEBI" id="CHEBI:58339"/>
    </ligand>
</feature>
<keyword evidence="7" id="KW-0333">Golgi apparatus</keyword>
<dbReference type="PANTHER" id="PTHR10605">
    <property type="entry name" value="HEPARAN SULFATE SULFOTRANSFERASE"/>
    <property type="match status" value="1"/>
</dbReference>
<proteinExistence type="inferred from homology"/>
<dbReference type="SUPFAM" id="SSF52540">
    <property type="entry name" value="P-loop containing nucleoside triphosphate hydrolases"/>
    <property type="match status" value="1"/>
</dbReference>
<dbReference type="Pfam" id="PF00685">
    <property type="entry name" value="Sulfotransfer_1"/>
    <property type="match status" value="1"/>
</dbReference>
<name>A0AAW2ICK7_9NEOP</name>
<dbReference type="InterPro" id="IPR037359">
    <property type="entry name" value="NST/OST"/>
</dbReference>
<evidence type="ECO:0000256" key="5">
    <source>
        <dbReference type="ARBA" id="ARBA00022968"/>
    </source>
</evidence>
<protein>
    <recommendedName>
        <fullName evidence="16">Sulfotransferase domain-containing protein</fullName>
    </recommendedName>
</protein>
<evidence type="ECO:0000256" key="4">
    <source>
        <dbReference type="ARBA" id="ARBA00022692"/>
    </source>
</evidence>
<evidence type="ECO:0000256" key="7">
    <source>
        <dbReference type="ARBA" id="ARBA00023034"/>
    </source>
</evidence>
<feature type="transmembrane region" description="Helical" evidence="15">
    <location>
        <begin position="9"/>
        <end position="29"/>
    </location>
</feature>
<evidence type="ECO:0000256" key="12">
    <source>
        <dbReference type="PIRSR" id="PIRSR637359-1"/>
    </source>
</evidence>
<reference evidence="17" key="1">
    <citation type="journal article" date="2024" name="Gigascience">
        <title>Chromosome-level genome of the poultry shaft louse Menopon gallinae provides insight into the host-switching and adaptive evolution of parasitic lice.</title>
        <authorList>
            <person name="Xu Y."/>
            <person name="Ma L."/>
            <person name="Liu S."/>
            <person name="Liang Y."/>
            <person name="Liu Q."/>
            <person name="He Z."/>
            <person name="Tian L."/>
            <person name="Duan Y."/>
            <person name="Cai W."/>
            <person name="Li H."/>
            <person name="Song F."/>
        </authorList>
    </citation>
    <scope>NUCLEOTIDE SEQUENCE</scope>
    <source>
        <strain evidence="17">Cailab_2023a</strain>
    </source>
</reference>
<dbReference type="AlphaFoldDB" id="A0AAW2ICK7"/>
<evidence type="ECO:0000256" key="8">
    <source>
        <dbReference type="ARBA" id="ARBA00023136"/>
    </source>
</evidence>
<accession>A0AAW2ICK7</accession>
<keyword evidence="8 15" id="KW-0472">Membrane</keyword>
<comment type="similarity">
    <text evidence="2">Belongs to the sulfotransferase 1 family.</text>
</comment>
<evidence type="ECO:0000256" key="14">
    <source>
        <dbReference type="PIRSR" id="PIRSR637359-3"/>
    </source>
</evidence>
<evidence type="ECO:0000256" key="15">
    <source>
        <dbReference type="SAM" id="Phobius"/>
    </source>
</evidence>
<evidence type="ECO:0000259" key="16">
    <source>
        <dbReference type="Pfam" id="PF00685"/>
    </source>
</evidence>
<evidence type="ECO:0000256" key="9">
    <source>
        <dbReference type="ARBA" id="ARBA00023157"/>
    </source>
</evidence>
<keyword evidence="5" id="KW-0735">Signal-anchor</keyword>
<gene>
    <name evidence="17" type="ORF">PYX00_001061</name>
</gene>